<keyword evidence="4 5" id="KW-0238">DNA-binding</keyword>
<evidence type="ECO:0000256" key="1">
    <source>
        <dbReference type="ARBA" id="ARBA00022723"/>
    </source>
</evidence>
<feature type="domain" description="THAP-type" evidence="7">
    <location>
        <begin position="1"/>
        <end position="46"/>
    </location>
</feature>
<evidence type="ECO:0000256" key="6">
    <source>
        <dbReference type="SAM" id="MobiDB-lite"/>
    </source>
</evidence>
<dbReference type="SUPFAM" id="SSF57716">
    <property type="entry name" value="Glucocorticoid receptor-like (DNA-binding domain)"/>
    <property type="match status" value="1"/>
</dbReference>
<evidence type="ECO:0000313" key="8">
    <source>
        <dbReference type="EMBL" id="CAH2097630.1"/>
    </source>
</evidence>
<evidence type="ECO:0000256" key="3">
    <source>
        <dbReference type="ARBA" id="ARBA00022833"/>
    </source>
</evidence>
<reference evidence="8" key="1">
    <citation type="submission" date="2022-03" db="EMBL/GenBank/DDBJ databases">
        <authorList>
            <person name="Tunstrom K."/>
        </authorList>
    </citation>
    <scope>NUCLEOTIDE SEQUENCE</scope>
</reference>
<evidence type="ECO:0000256" key="2">
    <source>
        <dbReference type="ARBA" id="ARBA00022771"/>
    </source>
</evidence>
<dbReference type="GO" id="GO:0003677">
    <property type="term" value="F:DNA binding"/>
    <property type="evidence" value="ECO:0007669"/>
    <property type="project" value="UniProtKB-UniRule"/>
</dbReference>
<keyword evidence="3" id="KW-0862">Zinc</keyword>
<protein>
    <recommendedName>
        <fullName evidence="7">THAP-type domain-containing protein</fullName>
    </recommendedName>
</protein>
<dbReference type="InterPro" id="IPR006612">
    <property type="entry name" value="THAP_Znf"/>
</dbReference>
<name>A0AAU9UE82_EUPED</name>
<dbReference type="AlphaFoldDB" id="A0AAU9UE82"/>
<keyword evidence="9" id="KW-1185">Reference proteome</keyword>
<evidence type="ECO:0000259" key="7">
    <source>
        <dbReference type="PROSITE" id="PS50950"/>
    </source>
</evidence>
<keyword evidence="2 5" id="KW-0863">Zinc-finger</keyword>
<organism evidence="8 9">
    <name type="scientific">Euphydryas editha</name>
    <name type="common">Edith's checkerspot</name>
    <dbReference type="NCBI Taxonomy" id="104508"/>
    <lineage>
        <taxon>Eukaryota</taxon>
        <taxon>Metazoa</taxon>
        <taxon>Ecdysozoa</taxon>
        <taxon>Arthropoda</taxon>
        <taxon>Hexapoda</taxon>
        <taxon>Insecta</taxon>
        <taxon>Pterygota</taxon>
        <taxon>Neoptera</taxon>
        <taxon>Endopterygota</taxon>
        <taxon>Lepidoptera</taxon>
        <taxon>Glossata</taxon>
        <taxon>Ditrysia</taxon>
        <taxon>Papilionoidea</taxon>
        <taxon>Nymphalidae</taxon>
        <taxon>Nymphalinae</taxon>
        <taxon>Euphydryas</taxon>
    </lineage>
</organism>
<evidence type="ECO:0000256" key="4">
    <source>
        <dbReference type="ARBA" id="ARBA00023125"/>
    </source>
</evidence>
<dbReference type="GO" id="GO:0008270">
    <property type="term" value="F:zinc ion binding"/>
    <property type="evidence" value="ECO:0007669"/>
    <property type="project" value="UniProtKB-KW"/>
</dbReference>
<accession>A0AAU9UE82</accession>
<dbReference type="Pfam" id="PF05485">
    <property type="entry name" value="THAP"/>
    <property type="match status" value="1"/>
</dbReference>
<proteinExistence type="predicted"/>
<evidence type="ECO:0000256" key="5">
    <source>
        <dbReference type="PROSITE-ProRule" id="PRU00309"/>
    </source>
</evidence>
<dbReference type="EMBL" id="CAKOGL010000018">
    <property type="protein sequence ID" value="CAH2097630.1"/>
    <property type="molecule type" value="Genomic_DNA"/>
</dbReference>
<gene>
    <name evidence="8" type="ORF">EEDITHA_LOCUS12830</name>
</gene>
<sequence length="98" mass="11614">MDSGNRKKNWFPNKYCRICSEHFQEKDFNLERKRRVLFDNAYPTVNVYVTTNIVINNKVKVTPSTYSTFLSSNSVKRSKEPSENDIMETTRKKKSQKK</sequence>
<keyword evidence="1" id="KW-0479">Metal-binding</keyword>
<dbReference type="PROSITE" id="PS50950">
    <property type="entry name" value="ZF_THAP"/>
    <property type="match status" value="1"/>
</dbReference>
<comment type="caution">
    <text evidence="8">The sequence shown here is derived from an EMBL/GenBank/DDBJ whole genome shotgun (WGS) entry which is preliminary data.</text>
</comment>
<evidence type="ECO:0000313" key="9">
    <source>
        <dbReference type="Proteomes" id="UP001153954"/>
    </source>
</evidence>
<dbReference type="Proteomes" id="UP001153954">
    <property type="component" value="Unassembled WGS sequence"/>
</dbReference>
<feature type="region of interest" description="Disordered" evidence="6">
    <location>
        <begin position="70"/>
        <end position="98"/>
    </location>
</feature>